<dbReference type="InterPro" id="IPR002524">
    <property type="entry name" value="Cation_efflux"/>
</dbReference>
<evidence type="ECO:0000256" key="3">
    <source>
        <dbReference type="ARBA" id="ARBA00022448"/>
    </source>
</evidence>
<dbReference type="OrthoDB" id="9806522at2"/>
<evidence type="ECO:0000313" key="11">
    <source>
        <dbReference type="Proteomes" id="UP000007887"/>
    </source>
</evidence>
<evidence type="ECO:0000256" key="5">
    <source>
        <dbReference type="ARBA" id="ARBA00022989"/>
    </source>
</evidence>
<dbReference type="FunFam" id="1.20.1510.10:FF:000006">
    <property type="entry name" value="Divalent cation efflux transporter"/>
    <property type="match status" value="1"/>
</dbReference>
<evidence type="ECO:0000256" key="2">
    <source>
        <dbReference type="ARBA" id="ARBA00008114"/>
    </source>
</evidence>
<dbReference type="GO" id="GO:0008324">
    <property type="term" value="F:monoatomic cation transmembrane transporter activity"/>
    <property type="evidence" value="ECO:0007669"/>
    <property type="project" value="InterPro"/>
</dbReference>
<evidence type="ECO:0000313" key="10">
    <source>
        <dbReference type="EMBL" id="BAL84820.1"/>
    </source>
</evidence>
<keyword evidence="10" id="KW-0614">Plasmid</keyword>
<dbReference type="InterPro" id="IPR027470">
    <property type="entry name" value="Cation_efflux_CTD"/>
</dbReference>
<gene>
    <name evidence="10" type="ordered locus">SELR_pSRC100130</name>
</gene>
<organism evidence="10 11">
    <name type="scientific">Selenomonas ruminantium subsp. lactilytica (strain NBRC 103574 / TAM6421)</name>
    <dbReference type="NCBI Taxonomy" id="927704"/>
    <lineage>
        <taxon>Bacteria</taxon>
        <taxon>Bacillati</taxon>
        <taxon>Bacillota</taxon>
        <taxon>Negativicutes</taxon>
        <taxon>Selenomonadales</taxon>
        <taxon>Selenomonadaceae</taxon>
        <taxon>Selenomonas</taxon>
    </lineage>
</organism>
<feature type="transmembrane region" description="Helical" evidence="7">
    <location>
        <begin position="88"/>
        <end position="105"/>
    </location>
</feature>
<evidence type="ECO:0000256" key="1">
    <source>
        <dbReference type="ARBA" id="ARBA00004141"/>
    </source>
</evidence>
<dbReference type="PATRIC" id="fig|927704.6.peg.2931"/>
<sequence length="379" mass="41333">MTDNIATKERAASRRDRIIIKTSIIGILTNVLLAAFKAAVGLMSNSIAVILDAVNNLSDALSSIITIVGTKLAGKQPNREHPLGYGRIEYLSALIVAGIVLYAGITSAVESVKKIIYPEEPDYGMVALIIIAAAVVVKIVLGKYVKAQGEKVNSGSLIASGADAMFDAVLSFSVLISAILFLTTGLSLESYVGAVISGFIIKSGIDMIRDTLDEILGKRVSKEISQQIKDILKSEPEVRGAYDLVLYNYGPNKDLASVHIELPDTMNVKDVDKLTRTVETKVYEQTGIILAAVGVYSHNTEDNEAARIHSDVRERVTAYDWALQIHGFYVDTEAKDMRFDVVMSFDIKPQEGLRILHADLKQAYPEYNIHIVSDVDLSD</sequence>
<geneLocation type="plasmid" evidence="10 11">
    <name>pSRC1</name>
</geneLocation>
<dbReference type="HOGENOM" id="CLU_013430_3_4_9"/>
<dbReference type="InterPro" id="IPR058533">
    <property type="entry name" value="Cation_efflux_TM"/>
</dbReference>
<evidence type="ECO:0000256" key="4">
    <source>
        <dbReference type="ARBA" id="ARBA00022692"/>
    </source>
</evidence>
<proteinExistence type="inferred from homology"/>
<feature type="domain" description="Cation efflux protein transmembrane" evidence="8">
    <location>
        <begin position="24"/>
        <end position="216"/>
    </location>
</feature>
<dbReference type="Gene3D" id="3.30.70.1350">
    <property type="entry name" value="Cation efflux protein, cytoplasmic domain"/>
    <property type="match status" value="1"/>
</dbReference>
<feature type="transmembrane region" description="Helical" evidence="7">
    <location>
        <begin position="125"/>
        <end position="145"/>
    </location>
</feature>
<dbReference type="KEGG" id="sri:SELR_pSRC100130"/>
<dbReference type="SUPFAM" id="SSF161111">
    <property type="entry name" value="Cation efflux protein transmembrane domain-like"/>
    <property type="match status" value="1"/>
</dbReference>
<dbReference type="InterPro" id="IPR036837">
    <property type="entry name" value="Cation_efflux_CTD_sf"/>
</dbReference>
<protein>
    <submittedName>
        <fullName evidence="10">Putative cation transmembrane transporter</fullName>
    </submittedName>
</protein>
<evidence type="ECO:0000259" key="8">
    <source>
        <dbReference type="Pfam" id="PF01545"/>
    </source>
</evidence>
<dbReference type="AlphaFoldDB" id="I0GVN3"/>
<comment type="subcellular location">
    <subcellularLocation>
        <location evidence="1">Membrane</location>
        <topology evidence="1">Multi-pass membrane protein</topology>
    </subcellularLocation>
</comment>
<evidence type="ECO:0000256" key="7">
    <source>
        <dbReference type="SAM" id="Phobius"/>
    </source>
</evidence>
<dbReference type="Proteomes" id="UP000007887">
    <property type="component" value="Plasmid pSRC1"/>
</dbReference>
<dbReference type="InterPro" id="IPR050291">
    <property type="entry name" value="CDF_Transporter"/>
</dbReference>
<accession>I0GVN3</accession>
<dbReference type="Pfam" id="PF16916">
    <property type="entry name" value="ZT_dimer"/>
    <property type="match status" value="1"/>
</dbReference>
<keyword evidence="5 7" id="KW-1133">Transmembrane helix</keyword>
<dbReference type="PANTHER" id="PTHR43840">
    <property type="entry name" value="MITOCHONDRIAL METAL TRANSPORTER 1-RELATED"/>
    <property type="match status" value="1"/>
</dbReference>
<dbReference type="RefSeq" id="WP_014431031.1">
    <property type="nucleotide sequence ID" value="NC_017078.1"/>
</dbReference>
<keyword evidence="3" id="KW-0813">Transport</keyword>
<reference evidence="10 11" key="1">
    <citation type="submission" date="2011-10" db="EMBL/GenBank/DDBJ databases">
        <title>Whole genome sequence of Selenomonas ruminantium subsp. lactilytica TAM6421.</title>
        <authorList>
            <person name="Oguchi A."/>
            <person name="Ankai A."/>
            <person name="Kaneko J."/>
            <person name="Yamada-Narita S."/>
            <person name="Fukui S."/>
            <person name="Takahashi M."/>
            <person name="Onodera T."/>
            <person name="Kojima S."/>
            <person name="Fushimi T."/>
            <person name="Abe N."/>
            <person name="Kamio Y."/>
            <person name="Yamazaki S."/>
            <person name="Fujita N."/>
        </authorList>
    </citation>
    <scope>NUCLEOTIDE SEQUENCE [LARGE SCALE GENOMIC DNA]</scope>
    <source>
        <strain evidence="11">NBRC 103574 / TAM6421</strain>
        <plasmid evidence="10 11">pSRC1</plasmid>
    </source>
</reference>
<feature type="domain" description="Cation efflux protein cytoplasmic" evidence="9">
    <location>
        <begin position="221"/>
        <end position="287"/>
    </location>
</feature>
<keyword evidence="6 7" id="KW-0472">Membrane</keyword>
<keyword evidence="4 7" id="KW-0812">Transmembrane</keyword>
<name>I0GVN3_SELRL</name>
<dbReference type="NCBIfam" id="TIGR01297">
    <property type="entry name" value="CDF"/>
    <property type="match status" value="1"/>
</dbReference>
<comment type="similarity">
    <text evidence="2">Belongs to the cation diffusion facilitator (CDF) transporter (TC 2.A.4) family.</text>
</comment>
<feature type="transmembrane region" description="Helical" evidence="7">
    <location>
        <begin position="18"/>
        <end position="40"/>
    </location>
</feature>
<dbReference type="Gene3D" id="1.20.1510.10">
    <property type="entry name" value="Cation efflux protein transmembrane domain"/>
    <property type="match status" value="1"/>
</dbReference>
<dbReference type="EMBL" id="AP012299">
    <property type="protein sequence ID" value="BAL84820.1"/>
    <property type="molecule type" value="Genomic_DNA"/>
</dbReference>
<dbReference type="SUPFAM" id="SSF160240">
    <property type="entry name" value="Cation efflux protein cytoplasmic domain-like"/>
    <property type="match status" value="1"/>
</dbReference>
<dbReference type="Pfam" id="PF01545">
    <property type="entry name" value="Cation_efflux"/>
    <property type="match status" value="1"/>
</dbReference>
<feature type="transmembrane region" description="Helical" evidence="7">
    <location>
        <begin position="46"/>
        <end position="68"/>
    </location>
</feature>
<dbReference type="InterPro" id="IPR027469">
    <property type="entry name" value="Cation_efflux_TMD_sf"/>
</dbReference>
<dbReference type="PANTHER" id="PTHR43840:SF50">
    <property type="entry name" value="MANGANESE EFFLUX SYSTEM PROTEIN MNES"/>
    <property type="match status" value="1"/>
</dbReference>
<dbReference type="GO" id="GO:0016020">
    <property type="term" value="C:membrane"/>
    <property type="evidence" value="ECO:0007669"/>
    <property type="project" value="UniProtKB-SubCell"/>
</dbReference>
<evidence type="ECO:0000256" key="6">
    <source>
        <dbReference type="ARBA" id="ARBA00023136"/>
    </source>
</evidence>
<feature type="transmembrane region" description="Helical" evidence="7">
    <location>
        <begin position="157"/>
        <end position="182"/>
    </location>
</feature>
<evidence type="ECO:0000259" key="9">
    <source>
        <dbReference type="Pfam" id="PF16916"/>
    </source>
</evidence>